<reference evidence="2" key="1">
    <citation type="submission" date="2023-07" db="EMBL/GenBank/DDBJ databases">
        <title>draft genome sequence of fig (Ficus carica).</title>
        <authorList>
            <person name="Takahashi T."/>
            <person name="Nishimura K."/>
        </authorList>
    </citation>
    <scope>NUCLEOTIDE SEQUENCE</scope>
</reference>
<protein>
    <submittedName>
        <fullName evidence="2">Uncharacterized protein</fullName>
    </submittedName>
</protein>
<comment type="caution">
    <text evidence="2">The sequence shown here is derived from an EMBL/GenBank/DDBJ whole genome shotgun (WGS) entry which is preliminary data.</text>
</comment>
<evidence type="ECO:0000313" key="3">
    <source>
        <dbReference type="Proteomes" id="UP001187192"/>
    </source>
</evidence>
<feature type="region of interest" description="Disordered" evidence="1">
    <location>
        <begin position="68"/>
        <end position="101"/>
    </location>
</feature>
<accession>A0AA88CPZ0</accession>
<dbReference type="AlphaFoldDB" id="A0AA88CPZ0"/>
<organism evidence="2 3">
    <name type="scientific">Ficus carica</name>
    <name type="common">Common fig</name>
    <dbReference type="NCBI Taxonomy" id="3494"/>
    <lineage>
        <taxon>Eukaryota</taxon>
        <taxon>Viridiplantae</taxon>
        <taxon>Streptophyta</taxon>
        <taxon>Embryophyta</taxon>
        <taxon>Tracheophyta</taxon>
        <taxon>Spermatophyta</taxon>
        <taxon>Magnoliopsida</taxon>
        <taxon>eudicotyledons</taxon>
        <taxon>Gunneridae</taxon>
        <taxon>Pentapetalae</taxon>
        <taxon>rosids</taxon>
        <taxon>fabids</taxon>
        <taxon>Rosales</taxon>
        <taxon>Moraceae</taxon>
        <taxon>Ficeae</taxon>
        <taxon>Ficus</taxon>
    </lineage>
</organism>
<keyword evidence="3" id="KW-1185">Reference proteome</keyword>
<gene>
    <name evidence="2" type="ORF">TIFTF001_000777</name>
</gene>
<evidence type="ECO:0000256" key="1">
    <source>
        <dbReference type="SAM" id="MobiDB-lite"/>
    </source>
</evidence>
<feature type="compositionally biased region" description="Basic and acidic residues" evidence="1">
    <location>
        <begin position="92"/>
        <end position="101"/>
    </location>
</feature>
<name>A0AA88CPZ0_FICCA</name>
<proteinExistence type="predicted"/>
<dbReference type="Proteomes" id="UP001187192">
    <property type="component" value="Unassembled WGS sequence"/>
</dbReference>
<dbReference type="EMBL" id="BTGU01000001">
    <property type="protein sequence ID" value="GMN25017.1"/>
    <property type="molecule type" value="Genomic_DNA"/>
</dbReference>
<evidence type="ECO:0000313" key="2">
    <source>
        <dbReference type="EMBL" id="GMN25017.1"/>
    </source>
</evidence>
<sequence>MSAYPDWVLVTRPYDVIGEHWDPTRSYRHTRRTWLDCDPSTLPRGMHPGLAGVSPTYCCNTSHRHPPPPTLTGAAPAGADDGHPTVPCIGSETRDTRLLGR</sequence>